<dbReference type="Proteomes" id="UP000886819">
    <property type="component" value="Unassembled WGS sequence"/>
</dbReference>
<dbReference type="PIRSF" id="PIRSF002741">
    <property type="entry name" value="MppA"/>
    <property type="match status" value="1"/>
</dbReference>
<accession>A0A9D0YVZ1</accession>
<comment type="caution">
    <text evidence="5">The sequence shown here is derived from an EMBL/GenBank/DDBJ whole genome shotgun (WGS) entry which is preliminary data.</text>
</comment>
<name>A0A9D0YVZ1_9FIRM</name>
<dbReference type="PANTHER" id="PTHR30290:SF9">
    <property type="entry name" value="OLIGOPEPTIDE-BINDING PROTEIN APPA"/>
    <property type="match status" value="1"/>
</dbReference>
<keyword evidence="3" id="KW-0732">Signal</keyword>
<reference evidence="5" key="1">
    <citation type="submission" date="2020-10" db="EMBL/GenBank/DDBJ databases">
        <authorList>
            <person name="Gilroy R."/>
        </authorList>
    </citation>
    <scope>NUCLEOTIDE SEQUENCE</scope>
    <source>
        <strain evidence="5">ChiHile30-977</strain>
    </source>
</reference>
<evidence type="ECO:0000256" key="2">
    <source>
        <dbReference type="ARBA" id="ARBA00022448"/>
    </source>
</evidence>
<dbReference type="Gene3D" id="3.90.76.10">
    <property type="entry name" value="Dipeptide-binding Protein, Domain 1"/>
    <property type="match status" value="1"/>
</dbReference>
<dbReference type="InterPro" id="IPR000914">
    <property type="entry name" value="SBP_5_dom"/>
</dbReference>
<dbReference type="SUPFAM" id="SSF53850">
    <property type="entry name" value="Periplasmic binding protein-like II"/>
    <property type="match status" value="1"/>
</dbReference>
<gene>
    <name evidence="5" type="ORF">IAA66_03945</name>
</gene>
<dbReference type="InterPro" id="IPR039424">
    <property type="entry name" value="SBP_5"/>
</dbReference>
<proteinExistence type="inferred from homology"/>
<dbReference type="GO" id="GO:0043190">
    <property type="term" value="C:ATP-binding cassette (ABC) transporter complex"/>
    <property type="evidence" value="ECO:0007669"/>
    <property type="project" value="InterPro"/>
</dbReference>
<protein>
    <submittedName>
        <fullName evidence="5">ABC transporter substrate-binding protein</fullName>
    </submittedName>
</protein>
<keyword evidence="2" id="KW-0813">Transport</keyword>
<evidence type="ECO:0000313" key="6">
    <source>
        <dbReference type="Proteomes" id="UP000886819"/>
    </source>
</evidence>
<dbReference type="GO" id="GO:0015833">
    <property type="term" value="P:peptide transport"/>
    <property type="evidence" value="ECO:0007669"/>
    <property type="project" value="TreeGrafter"/>
</dbReference>
<dbReference type="AlphaFoldDB" id="A0A9D0YVZ1"/>
<evidence type="ECO:0000259" key="4">
    <source>
        <dbReference type="Pfam" id="PF00496"/>
    </source>
</evidence>
<dbReference type="EMBL" id="DVFI01000059">
    <property type="protein sequence ID" value="HIQ62724.1"/>
    <property type="molecule type" value="Genomic_DNA"/>
</dbReference>
<reference evidence="5" key="2">
    <citation type="journal article" date="2021" name="PeerJ">
        <title>Extensive microbial diversity within the chicken gut microbiome revealed by metagenomics and culture.</title>
        <authorList>
            <person name="Gilroy R."/>
            <person name="Ravi A."/>
            <person name="Getino M."/>
            <person name="Pursley I."/>
            <person name="Horton D.L."/>
            <person name="Alikhan N.F."/>
            <person name="Baker D."/>
            <person name="Gharbi K."/>
            <person name="Hall N."/>
            <person name="Watson M."/>
            <person name="Adriaenssens E.M."/>
            <person name="Foster-Nyarko E."/>
            <person name="Jarju S."/>
            <person name="Secka A."/>
            <person name="Antonio M."/>
            <person name="Oren A."/>
            <person name="Chaudhuri R.R."/>
            <person name="La Ragione R."/>
            <person name="Hildebrand F."/>
            <person name="Pallen M.J."/>
        </authorList>
    </citation>
    <scope>NUCLEOTIDE SEQUENCE</scope>
    <source>
        <strain evidence="5">ChiHile30-977</strain>
    </source>
</reference>
<feature type="domain" description="Solute-binding protein family 5" evidence="4">
    <location>
        <begin position="51"/>
        <end position="399"/>
    </location>
</feature>
<evidence type="ECO:0000256" key="1">
    <source>
        <dbReference type="ARBA" id="ARBA00005695"/>
    </source>
</evidence>
<sequence length="478" mass="53320">AFAEAEETTLIVAQSVDASTMDPQKQGGMSSMNVLINMFDTLVFRDSEGNLIPGLATEWEALDDLTWQFKLREGVTFHNGYPFTAEDVKFSLERLINPDTGSPIVELAALDHVDIVDDYTVNLVFKTPDPIVPNKLVMFGGVIISKQYTEEHDADYLATNPVGTGPFKFVSWTKDSQVVMEAYEDHWRGVPAYDNLIFRVVPNQADMLAALQTGEINMTNSIPYDLAVSVQDDPNISIASQKSIRVQFVNIDTAVEPLNDKRVRQALNYAVDKQAIIEAILGGHATQIPTLIPQENFGYVDTLEPYGYDPEKAKSLLAEAGYPDGFTVTFDALNTELTVIQAIVGYLEAVGVKVEMNVVDSSTLTSRCAAKEAANLYFQNNTGWTMDGMSNYQSYARTDRRYSRGGSEELNALVDIEETTIDPEVRMDAFEQAEALMYDEAYFIYLWQMDNLYATTADVEYTPNKIGLLWMFDAKPVE</sequence>
<organism evidence="5 6">
    <name type="scientific">Candidatus Avichristensenella intestinipullorum</name>
    <dbReference type="NCBI Taxonomy" id="2840693"/>
    <lineage>
        <taxon>Bacteria</taxon>
        <taxon>Bacillati</taxon>
        <taxon>Bacillota</taxon>
        <taxon>Clostridia</taxon>
        <taxon>Candidatus Avichristensenella</taxon>
    </lineage>
</organism>
<dbReference type="PANTHER" id="PTHR30290">
    <property type="entry name" value="PERIPLASMIC BINDING COMPONENT OF ABC TRANSPORTER"/>
    <property type="match status" value="1"/>
</dbReference>
<dbReference type="Gene3D" id="3.10.105.10">
    <property type="entry name" value="Dipeptide-binding Protein, Domain 3"/>
    <property type="match status" value="1"/>
</dbReference>
<evidence type="ECO:0000256" key="3">
    <source>
        <dbReference type="ARBA" id="ARBA00022729"/>
    </source>
</evidence>
<dbReference type="GO" id="GO:1904680">
    <property type="term" value="F:peptide transmembrane transporter activity"/>
    <property type="evidence" value="ECO:0007669"/>
    <property type="project" value="TreeGrafter"/>
</dbReference>
<dbReference type="Gene3D" id="3.40.190.10">
    <property type="entry name" value="Periplasmic binding protein-like II"/>
    <property type="match status" value="1"/>
</dbReference>
<dbReference type="GO" id="GO:0042597">
    <property type="term" value="C:periplasmic space"/>
    <property type="evidence" value="ECO:0007669"/>
    <property type="project" value="UniProtKB-ARBA"/>
</dbReference>
<evidence type="ECO:0000313" key="5">
    <source>
        <dbReference type="EMBL" id="HIQ62724.1"/>
    </source>
</evidence>
<dbReference type="InterPro" id="IPR030678">
    <property type="entry name" value="Peptide/Ni-bd"/>
</dbReference>
<comment type="similarity">
    <text evidence="1">Belongs to the bacterial solute-binding protein 5 family.</text>
</comment>
<dbReference type="Pfam" id="PF00496">
    <property type="entry name" value="SBP_bac_5"/>
    <property type="match status" value="1"/>
</dbReference>
<feature type="non-terminal residue" evidence="5">
    <location>
        <position position="1"/>
    </location>
</feature>